<organism evidence="3 4">
    <name type="scientific">Niastella populi</name>
    <dbReference type="NCBI Taxonomy" id="550983"/>
    <lineage>
        <taxon>Bacteria</taxon>
        <taxon>Pseudomonadati</taxon>
        <taxon>Bacteroidota</taxon>
        <taxon>Chitinophagia</taxon>
        <taxon>Chitinophagales</taxon>
        <taxon>Chitinophagaceae</taxon>
        <taxon>Niastella</taxon>
    </lineage>
</organism>
<dbReference type="Pfam" id="PF11795">
    <property type="entry name" value="DUF3322"/>
    <property type="match status" value="1"/>
</dbReference>
<evidence type="ECO:0000313" key="3">
    <source>
        <dbReference type="EMBL" id="OQP55800.1"/>
    </source>
</evidence>
<proteinExistence type="predicted"/>
<reference evidence="4" key="1">
    <citation type="submission" date="2016-04" db="EMBL/GenBank/DDBJ databases">
        <authorList>
            <person name="Chen L."/>
            <person name="Zhuang W."/>
            <person name="Wang G."/>
        </authorList>
    </citation>
    <scope>NUCLEOTIDE SEQUENCE [LARGE SCALE GENOMIC DNA]</scope>
    <source>
        <strain evidence="4">208</strain>
    </source>
</reference>
<dbReference type="Proteomes" id="UP000192276">
    <property type="component" value="Unassembled WGS sequence"/>
</dbReference>
<feature type="domain" description="Wadjet protein JetD C-terminal" evidence="1">
    <location>
        <begin position="209"/>
        <end position="381"/>
    </location>
</feature>
<comment type="caution">
    <text evidence="3">The sequence shown here is derived from an EMBL/GenBank/DDBJ whole genome shotgun (WGS) entry which is preliminary data.</text>
</comment>
<feature type="domain" description="DUF3322" evidence="2">
    <location>
        <begin position="4"/>
        <end position="188"/>
    </location>
</feature>
<dbReference type="STRING" id="550983.A4R26_27255"/>
<dbReference type="RefSeq" id="WP_081169204.1">
    <property type="nucleotide sequence ID" value="NZ_LWBP01000205.1"/>
</dbReference>
<accession>A0A1V9FBN1</accession>
<sequence length="397" mass="46508">MISPDDILQQALKWWKPFLQSYISNEPFFPKVIDRIGKVKPGDLTGRFGDLQNEITALYSQSKNETGIGYWVQAAEKNFRRTGVQQLPDSIVFETVNDYLHFTKKKKEWELLIKNYEVIISTLPQLQKWVLENPLLLTLPNTNWNGILSVCKYFISTPRPELYIRQLPIPVHTKFVEENNILLQSLLDFLIPEHIRDKNGKKFEDRYFLQKDEPLIRIRVLDENLTIFSNIKDFSIRLSDFEKAAFDHNNVVITENKMNFLTLPSIPSAIAIWSGGGFKVSYLKNARWLADKNIYYWGDIDEHGFQILHQLRSYYGHVKSIMMDRRTFDRFQDFVVAGEKNKASSLNLLNVEEAGLYELLKSRHNNNRLEQEKILQDYVEAVFSELKTGRTHEVLNK</sequence>
<name>A0A1V9FBN1_9BACT</name>
<evidence type="ECO:0008006" key="5">
    <source>
        <dbReference type="Google" id="ProtNLM"/>
    </source>
</evidence>
<gene>
    <name evidence="3" type="ORF">A4R26_27255</name>
</gene>
<dbReference type="InterPro" id="IPR024534">
    <property type="entry name" value="JetD_C"/>
</dbReference>
<dbReference type="EMBL" id="LWBP01000205">
    <property type="protein sequence ID" value="OQP55800.1"/>
    <property type="molecule type" value="Genomic_DNA"/>
</dbReference>
<protein>
    <recommendedName>
        <fullName evidence="5">Wadjet protein JetD C-terminal domain-containing protein</fullName>
    </recommendedName>
</protein>
<evidence type="ECO:0000259" key="2">
    <source>
        <dbReference type="Pfam" id="PF11795"/>
    </source>
</evidence>
<keyword evidence="4" id="KW-1185">Reference proteome</keyword>
<dbReference type="OrthoDB" id="322908at2"/>
<dbReference type="AlphaFoldDB" id="A0A1V9FBN1"/>
<evidence type="ECO:0000259" key="1">
    <source>
        <dbReference type="Pfam" id="PF09983"/>
    </source>
</evidence>
<dbReference type="Pfam" id="PF09983">
    <property type="entry name" value="JetD_C"/>
    <property type="match status" value="1"/>
</dbReference>
<dbReference type="InterPro" id="IPR024537">
    <property type="entry name" value="DUF3322"/>
</dbReference>
<evidence type="ECO:0000313" key="4">
    <source>
        <dbReference type="Proteomes" id="UP000192276"/>
    </source>
</evidence>